<proteinExistence type="inferred from homology"/>
<dbReference type="InterPro" id="IPR012094">
    <property type="entry name" value="tRNA_Ile_lys_synt"/>
</dbReference>
<sequence>MEAVVRAFLKQKNLLSEGQHVVVAVSGGPDSLALLHFLWNERASMGIRVTAAHINHQLRKEESDAEEELVRRFCQNNKIPFERAAVDVRAYAKQHNKGMSLAARELRYEQLSHIMQSVGAKRLAVAHHGDDQIETVFMKLVRSANALQRPGMDAMRRINQGQIIRPLLSVTKQDILDYCKRHHLQYALDSSNTSPAYTRNRFRESVWPFVTKENPALSKHIQRYHEWQTDDQEYLYVLAEEQLQAMLVHKSEHLLTIKRDRFLSVGLPLQRRVIHLILNYLYNESALITSVHIEQTINMLHADNPSATLELANRTTVLREYNDCHFSVASQEVSIQPSEILTIPGHVSLLIGELKTEWLQKPLESHSLERIHIDTDNISLPLSVRSIRPGDRMAPVGMEGSKKLSRIFIDRKIPKSMRSKWPVIVDANDQILWLPLLQKSRLAEGRASSGNVVTLTFCGETKYLLKQQELY</sequence>
<dbReference type="PANTHER" id="PTHR43033:SF1">
    <property type="entry name" value="TRNA(ILE)-LYSIDINE SYNTHASE-RELATED"/>
    <property type="match status" value="1"/>
</dbReference>
<dbReference type="Gene3D" id="3.30.465.60">
    <property type="match status" value="1"/>
</dbReference>
<reference evidence="10 11" key="1">
    <citation type="submission" date="2019-07" db="EMBL/GenBank/DDBJ databases">
        <authorList>
            <person name="Park Y.J."/>
            <person name="Jeong S.E."/>
            <person name="Jung H.S."/>
        </authorList>
    </citation>
    <scope>NUCLEOTIDE SEQUENCE [LARGE SCALE GENOMIC DNA]</scope>
    <source>
        <strain evidence="11">P16(2019)</strain>
    </source>
</reference>
<evidence type="ECO:0000259" key="9">
    <source>
        <dbReference type="SMART" id="SM00977"/>
    </source>
</evidence>
<organism evidence="10 11">
    <name type="scientific">Alkalicoccobacillus porphyridii</name>
    <dbReference type="NCBI Taxonomy" id="2597270"/>
    <lineage>
        <taxon>Bacteria</taxon>
        <taxon>Bacillati</taxon>
        <taxon>Bacillota</taxon>
        <taxon>Bacilli</taxon>
        <taxon>Bacillales</taxon>
        <taxon>Bacillaceae</taxon>
        <taxon>Alkalicoccobacillus</taxon>
    </lineage>
</organism>
<feature type="binding site" evidence="8">
    <location>
        <begin position="26"/>
        <end position="31"/>
    </location>
    <ligand>
        <name>ATP</name>
        <dbReference type="ChEBI" id="CHEBI:30616"/>
    </ligand>
</feature>
<evidence type="ECO:0000256" key="1">
    <source>
        <dbReference type="ARBA" id="ARBA00004496"/>
    </source>
</evidence>
<comment type="similarity">
    <text evidence="8">Belongs to the tRNA(Ile)-lysidine synthase family.</text>
</comment>
<evidence type="ECO:0000313" key="11">
    <source>
        <dbReference type="Proteomes" id="UP000318521"/>
    </source>
</evidence>
<dbReference type="NCBIfam" id="TIGR02433">
    <property type="entry name" value="lysidine_TilS_C"/>
    <property type="match status" value="1"/>
</dbReference>
<dbReference type="RefSeq" id="WP_143850272.1">
    <property type="nucleotide sequence ID" value="NZ_VLXZ01000015.1"/>
</dbReference>
<dbReference type="InterPro" id="IPR011063">
    <property type="entry name" value="TilS/TtcA_N"/>
</dbReference>
<dbReference type="NCBIfam" id="TIGR02432">
    <property type="entry name" value="lysidine_TilS_N"/>
    <property type="match status" value="1"/>
</dbReference>
<feature type="domain" description="Lysidine-tRNA(Ile) synthetase C-terminal" evidence="9">
    <location>
        <begin position="382"/>
        <end position="455"/>
    </location>
</feature>
<dbReference type="CDD" id="cd01992">
    <property type="entry name" value="TilS_N"/>
    <property type="match status" value="1"/>
</dbReference>
<name>A0A553ZU78_9BACI</name>
<evidence type="ECO:0000256" key="2">
    <source>
        <dbReference type="ARBA" id="ARBA00022490"/>
    </source>
</evidence>
<dbReference type="SUPFAM" id="SSF82829">
    <property type="entry name" value="MesJ substrate recognition domain-like"/>
    <property type="match status" value="1"/>
</dbReference>
<dbReference type="Pfam" id="PF11734">
    <property type="entry name" value="TilS_C"/>
    <property type="match status" value="1"/>
</dbReference>
<dbReference type="SUPFAM" id="SSF52402">
    <property type="entry name" value="Adenine nucleotide alpha hydrolases-like"/>
    <property type="match status" value="1"/>
</dbReference>
<dbReference type="InterPro" id="IPR014729">
    <property type="entry name" value="Rossmann-like_a/b/a_fold"/>
</dbReference>
<dbReference type="EMBL" id="VLXZ01000015">
    <property type="protein sequence ID" value="TSB45031.1"/>
    <property type="molecule type" value="Genomic_DNA"/>
</dbReference>
<evidence type="ECO:0000256" key="4">
    <source>
        <dbReference type="ARBA" id="ARBA00022694"/>
    </source>
</evidence>
<comment type="function">
    <text evidence="8">Ligates lysine onto the cytidine present at position 34 of the AUA codon-specific tRNA(Ile) that contains the anticodon CAU, in an ATP-dependent manner. Cytidine is converted to lysidine, thus changing the amino acid specificity of the tRNA from methionine to isoleucine.</text>
</comment>
<evidence type="ECO:0000256" key="3">
    <source>
        <dbReference type="ARBA" id="ARBA00022598"/>
    </source>
</evidence>
<evidence type="ECO:0000256" key="7">
    <source>
        <dbReference type="ARBA" id="ARBA00048539"/>
    </source>
</evidence>
<evidence type="ECO:0000313" key="10">
    <source>
        <dbReference type="EMBL" id="TSB45031.1"/>
    </source>
</evidence>
<comment type="catalytic activity">
    <reaction evidence="7 8">
        <text>cytidine(34) in tRNA(Ile2) + L-lysine + ATP = lysidine(34) in tRNA(Ile2) + AMP + diphosphate + H(+)</text>
        <dbReference type="Rhea" id="RHEA:43744"/>
        <dbReference type="Rhea" id="RHEA-COMP:10625"/>
        <dbReference type="Rhea" id="RHEA-COMP:10670"/>
        <dbReference type="ChEBI" id="CHEBI:15378"/>
        <dbReference type="ChEBI" id="CHEBI:30616"/>
        <dbReference type="ChEBI" id="CHEBI:32551"/>
        <dbReference type="ChEBI" id="CHEBI:33019"/>
        <dbReference type="ChEBI" id="CHEBI:82748"/>
        <dbReference type="ChEBI" id="CHEBI:83665"/>
        <dbReference type="ChEBI" id="CHEBI:456215"/>
        <dbReference type="EC" id="6.3.4.19"/>
    </reaction>
</comment>
<comment type="caution">
    <text evidence="10">The sequence shown here is derived from an EMBL/GenBank/DDBJ whole genome shotgun (WGS) entry which is preliminary data.</text>
</comment>
<keyword evidence="11" id="KW-1185">Reference proteome</keyword>
<dbReference type="Pfam" id="PF09179">
    <property type="entry name" value="TilS"/>
    <property type="match status" value="1"/>
</dbReference>
<gene>
    <name evidence="8 10" type="primary">tilS</name>
    <name evidence="10" type="ORF">FN960_18080</name>
</gene>
<dbReference type="InterPro" id="IPR012795">
    <property type="entry name" value="tRNA_Ile_lys_synt_N"/>
</dbReference>
<dbReference type="GO" id="GO:0006400">
    <property type="term" value="P:tRNA modification"/>
    <property type="evidence" value="ECO:0007669"/>
    <property type="project" value="UniProtKB-UniRule"/>
</dbReference>
<dbReference type="Gene3D" id="3.40.50.620">
    <property type="entry name" value="HUPs"/>
    <property type="match status" value="1"/>
</dbReference>
<dbReference type="EC" id="6.3.4.19" evidence="8"/>
<comment type="subcellular location">
    <subcellularLocation>
        <location evidence="1 8">Cytoplasm</location>
    </subcellularLocation>
</comment>
<evidence type="ECO:0000256" key="8">
    <source>
        <dbReference type="HAMAP-Rule" id="MF_01161"/>
    </source>
</evidence>
<keyword evidence="4 8" id="KW-0819">tRNA processing</keyword>
<dbReference type="InterPro" id="IPR015262">
    <property type="entry name" value="tRNA_Ile_lys_synt_subst-bd"/>
</dbReference>
<accession>A0A553ZU78</accession>
<dbReference type="Proteomes" id="UP000318521">
    <property type="component" value="Unassembled WGS sequence"/>
</dbReference>
<protein>
    <recommendedName>
        <fullName evidence="8">tRNA(Ile)-lysidine synthase</fullName>
        <ecNumber evidence="8">6.3.4.19</ecNumber>
    </recommendedName>
    <alternativeName>
        <fullName evidence="8">tRNA(Ile)-2-lysyl-cytidine synthase</fullName>
    </alternativeName>
    <alternativeName>
        <fullName evidence="8">tRNA(Ile)-lysidine synthetase</fullName>
    </alternativeName>
</protein>
<keyword evidence="5 8" id="KW-0547">Nucleotide-binding</keyword>
<dbReference type="PANTHER" id="PTHR43033">
    <property type="entry name" value="TRNA(ILE)-LYSIDINE SYNTHASE-RELATED"/>
    <property type="match status" value="1"/>
</dbReference>
<evidence type="ECO:0000256" key="5">
    <source>
        <dbReference type="ARBA" id="ARBA00022741"/>
    </source>
</evidence>
<dbReference type="GO" id="GO:0005737">
    <property type="term" value="C:cytoplasm"/>
    <property type="evidence" value="ECO:0007669"/>
    <property type="project" value="UniProtKB-SubCell"/>
</dbReference>
<dbReference type="SUPFAM" id="SSF56037">
    <property type="entry name" value="PheT/TilS domain"/>
    <property type="match status" value="1"/>
</dbReference>
<dbReference type="HAMAP" id="MF_01161">
    <property type="entry name" value="tRNA_Ile_lys_synt"/>
    <property type="match status" value="1"/>
</dbReference>
<keyword evidence="3 8" id="KW-0436">Ligase</keyword>
<dbReference type="Pfam" id="PF01171">
    <property type="entry name" value="ATP_bind_3"/>
    <property type="match status" value="1"/>
</dbReference>
<dbReference type="InterPro" id="IPR012796">
    <property type="entry name" value="Lysidine-tRNA-synth_C"/>
</dbReference>
<dbReference type="GO" id="GO:0032267">
    <property type="term" value="F:tRNA(Ile)-lysidine synthase activity"/>
    <property type="evidence" value="ECO:0007669"/>
    <property type="project" value="UniProtKB-EC"/>
</dbReference>
<evidence type="ECO:0000256" key="6">
    <source>
        <dbReference type="ARBA" id="ARBA00022840"/>
    </source>
</evidence>
<keyword evidence="6 8" id="KW-0067">ATP-binding</keyword>
<dbReference type="OrthoDB" id="9807403at2"/>
<comment type="domain">
    <text evidence="8">The N-terminal region contains the highly conserved SGGXDS motif, predicted to be a P-loop motif involved in ATP binding.</text>
</comment>
<dbReference type="AlphaFoldDB" id="A0A553ZU78"/>
<keyword evidence="2 8" id="KW-0963">Cytoplasm</keyword>
<dbReference type="SMART" id="SM00977">
    <property type="entry name" value="TilS_C"/>
    <property type="match status" value="1"/>
</dbReference>
<dbReference type="GO" id="GO:0005524">
    <property type="term" value="F:ATP binding"/>
    <property type="evidence" value="ECO:0007669"/>
    <property type="project" value="UniProtKB-UniRule"/>
</dbReference>